<reference evidence="2 3" key="1">
    <citation type="submission" date="2019-03" db="EMBL/GenBank/DDBJ databases">
        <title>Genomic Encyclopedia of Type Strains, Phase IV (KMG-IV): sequencing the most valuable type-strain genomes for metagenomic binning, comparative biology and taxonomic classification.</title>
        <authorList>
            <person name="Goeker M."/>
        </authorList>
    </citation>
    <scope>NUCLEOTIDE SEQUENCE [LARGE SCALE GENOMIC DNA]</scope>
    <source>
        <strain evidence="2 3">DSM 16998</strain>
    </source>
</reference>
<evidence type="ECO:0000313" key="3">
    <source>
        <dbReference type="Proteomes" id="UP000295361"/>
    </source>
</evidence>
<dbReference type="InParanoid" id="A0A4R6QSL5"/>
<evidence type="ECO:0000313" key="2">
    <source>
        <dbReference type="EMBL" id="TDP74176.1"/>
    </source>
</evidence>
<evidence type="ECO:0000259" key="1">
    <source>
        <dbReference type="PROSITE" id="PS51379"/>
    </source>
</evidence>
<keyword evidence="3" id="KW-1185">Reference proteome</keyword>
<dbReference type="InterPro" id="IPR017896">
    <property type="entry name" value="4Fe4S_Fe-S-bd"/>
</dbReference>
<accession>A0A4R6QSL5</accession>
<dbReference type="Proteomes" id="UP000295361">
    <property type="component" value="Unassembled WGS sequence"/>
</dbReference>
<dbReference type="RefSeq" id="WP_133698829.1">
    <property type="nucleotide sequence ID" value="NZ_SNXS01000001.1"/>
</dbReference>
<comment type="caution">
    <text evidence="2">The sequence shown here is derived from an EMBL/GenBank/DDBJ whole genome shotgun (WGS) entry which is preliminary data.</text>
</comment>
<dbReference type="PROSITE" id="PS51379">
    <property type="entry name" value="4FE4S_FER_2"/>
    <property type="match status" value="1"/>
</dbReference>
<dbReference type="EMBL" id="SNXS01000001">
    <property type="protein sequence ID" value="TDP74176.1"/>
    <property type="molecule type" value="Genomic_DNA"/>
</dbReference>
<dbReference type="OrthoDB" id="8536890at2"/>
<proteinExistence type="predicted"/>
<sequence>MVEHRIIHIRTEAPPKPELGAPCNGCGVCCLLEPCPVGMVVSQRRRSACSALLWSDEQARYLCGMVIAPQRFLPWLAPLLQPLAARWARRLISAGKGCDAALQIQLPPTPGD</sequence>
<gene>
    <name evidence="2" type="ORF">DES47_101229</name>
</gene>
<protein>
    <recommendedName>
        <fullName evidence="1">4Fe-4S ferredoxin-type domain-containing protein</fullName>
    </recommendedName>
</protein>
<organism evidence="2 3">
    <name type="scientific">Roseateles toxinivorans</name>
    <dbReference type="NCBI Taxonomy" id="270368"/>
    <lineage>
        <taxon>Bacteria</taxon>
        <taxon>Pseudomonadati</taxon>
        <taxon>Pseudomonadota</taxon>
        <taxon>Betaproteobacteria</taxon>
        <taxon>Burkholderiales</taxon>
        <taxon>Sphaerotilaceae</taxon>
        <taxon>Roseateles</taxon>
    </lineage>
</organism>
<feature type="domain" description="4Fe-4S ferredoxin-type" evidence="1">
    <location>
        <begin position="13"/>
        <end position="45"/>
    </location>
</feature>
<dbReference type="AlphaFoldDB" id="A0A4R6QSL5"/>
<name>A0A4R6QSL5_9BURK</name>